<gene>
    <name evidence="2" type="ORF">YM304_00310</name>
</gene>
<dbReference type="Pfam" id="PF13560">
    <property type="entry name" value="HTH_31"/>
    <property type="match status" value="1"/>
</dbReference>
<dbReference type="InterPro" id="IPR010982">
    <property type="entry name" value="Lambda_DNA-bd_dom_sf"/>
</dbReference>
<dbReference type="CDD" id="cd00093">
    <property type="entry name" value="HTH_XRE"/>
    <property type="match status" value="1"/>
</dbReference>
<dbReference type="Gene3D" id="1.10.260.40">
    <property type="entry name" value="lambda repressor-like DNA-binding domains"/>
    <property type="match status" value="1"/>
</dbReference>
<keyword evidence="3" id="KW-1185">Reference proteome</keyword>
<proteinExistence type="predicted"/>
<dbReference type="InterPro" id="IPR001387">
    <property type="entry name" value="Cro/C1-type_HTH"/>
</dbReference>
<organism evidence="2 3">
    <name type="scientific">Ilumatobacter coccineus (strain NBRC 103263 / KCTC 29153 / YM16-304)</name>
    <dbReference type="NCBI Taxonomy" id="1313172"/>
    <lineage>
        <taxon>Bacteria</taxon>
        <taxon>Bacillati</taxon>
        <taxon>Actinomycetota</taxon>
        <taxon>Acidimicrobiia</taxon>
        <taxon>Acidimicrobiales</taxon>
        <taxon>Ilumatobacteraceae</taxon>
        <taxon>Ilumatobacter</taxon>
    </lineage>
</organism>
<dbReference type="PROSITE" id="PS50943">
    <property type="entry name" value="HTH_CROC1"/>
    <property type="match status" value="1"/>
</dbReference>
<reference evidence="2 3" key="1">
    <citation type="journal article" date="2013" name="Int. J. Syst. Evol. Microbiol.">
        <title>Ilumatobacter nonamiense sp. nov. and Ilumatobacter coccineum sp. nov., isolated from seashore sand.</title>
        <authorList>
            <person name="Matsumoto A."/>
            <person name="Kasai H."/>
            <person name="Matsuo Y."/>
            <person name="Shizuri Y."/>
            <person name="Ichikawa N."/>
            <person name="Fujita N."/>
            <person name="Omura S."/>
            <person name="Takahashi Y."/>
        </authorList>
    </citation>
    <scope>NUCLEOTIDE SEQUENCE [LARGE SCALE GENOMIC DNA]</scope>
    <source>
        <strain evidence="3">NBRC 103263 / KCTC 29153 / YM16-304</strain>
    </source>
</reference>
<evidence type="ECO:0000259" key="1">
    <source>
        <dbReference type="PROSITE" id="PS50943"/>
    </source>
</evidence>
<protein>
    <submittedName>
        <fullName evidence="2">Putative Xre family DNA-binding protein</fullName>
    </submittedName>
</protein>
<evidence type="ECO:0000313" key="2">
    <source>
        <dbReference type="EMBL" id="BAN00345.1"/>
    </source>
</evidence>
<name>A0A6C7E503_ILUCY</name>
<dbReference type="AlphaFoldDB" id="A0A6C7E503"/>
<feature type="domain" description="HTH cro/C1-type" evidence="1">
    <location>
        <begin position="10"/>
        <end position="65"/>
    </location>
</feature>
<dbReference type="SMART" id="SM00530">
    <property type="entry name" value="HTH_XRE"/>
    <property type="match status" value="1"/>
</dbReference>
<accession>A0A6C7E503</accession>
<dbReference type="GO" id="GO:0003677">
    <property type="term" value="F:DNA binding"/>
    <property type="evidence" value="ECO:0007669"/>
    <property type="project" value="UniProtKB-KW"/>
</dbReference>
<sequence>MSCMDAETLIRTARTEARLSVRELARRAGTSHSTLVAYEQGRKDPTVGTLNRILRAADVGVDVTLRPRVRRDPLTELDRGDELLEVLNLAEMFPARHDESLQMPVFGRRDVA</sequence>
<dbReference type="SUPFAM" id="SSF47413">
    <property type="entry name" value="lambda repressor-like DNA-binding domains"/>
    <property type="match status" value="1"/>
</dbReference>
<dbReference type="Proteomes" id="UP000011863">
    <property type="component" value="Chromosome"/>
</dbReference>
<dbReference type="KEGG" id="aym:YM304_00310"/>
<keyword evidence="2" id="KW-0238">DNA-binding</keyword>
<dbReference type="OrthoDB" id="9803128at2"/>
<evidence type="ECO:0000313" key="3">
    <source>
        <dbReference type="Proteomes" id="UP000011863"/>
    </source>
</evidence>
<dbReference type="EMBL" id="AP012057">
    <property type="protein sequence ID" value="BAN00345.1"/>
    <property type="molecule type" value="Genomic_DNA"/>
</dbReference>